<evidence type="ECO:0000313" key="2">
    <source>
        <dbReference type="EMBL" id="MDO3659161.1"/>
    </source>
</evidence>
<dbReference type="EMBL" id="JAUMJH010000085">
    <property type="protein sequence ID" value="MDO3659161.1"/>
    <property type="molecule type" value="Genomic_DNA"/>
</dbReference>
<keyword evidence="1" id="KW-0175">Coiled coil</keyword>
<dbReference type="RefSeq" id="WP_302897727.1">
    <property type="nucleotide sequence ID" value="NZ_JAUMJH010000085.1"/>
</dbReference>
<proteinExistence type="predicted"/>
<accession>A0ABT8V4S6</accession>
<protein>
    <submittedName>
        <fullName evidence="2">Uncharacterized protein</fullName>
    </submittedName>
</protein>
<feature type="coiled-coil region" evidence="1">
    <location>
        <begin position="80"/>
        <end position="107"/>
    </location>
</feature>
<name>A0ABT8V4S6_9GAMM</name>
<sequence>MATAPRLTKEKIDIALSLLDSWVGKLTWDRFLALLELDVGHKYTKAALLRHPKFKKNWDSKRWIKNDESDVNNSYGFKGLNSALAKIDKLENTIERLEKENNLLIEKFVVWATNAANKGITLDELNKPIPTNSNKEFR</sequence>
<gene>
    <name evidence="2" type="ORF">Q3V53_18680</name>
</gene>
<dbReference type="Proteomes" id="UP001168902">
    <property type="component" value="Unassembled WGS sequence"/>
</dbReference>
<comment type="caution">
    <text evidence="2">The sequence shown here is derived from an EMBL/GenBank/DDBJ whole genome shotgun (WGS) entry which is preliminary data.</text>
</comment>
<reference evidence="2 3" key="1">
    <citation type="submission" date="2023-07" db="EMBL/GenBank/DDBJ databases">
        <title>A novel proteolytic Acinetobacter species.</title>
        <authorList>
            <person name="Nemec A."/>
            <person name="Radolfova-Krizova L."/>
        </authorList>
    </citation>
    <scope>NUCLEOTIDE SEQUENCE [LARGE SCALE GENOMIC DNA]</scope>
    <source>
        <strain evidence="2 3">NIPH 1865</strain>
    </source>
</reference>
<organism evidence="2 3">
    <name type="scientific">Acinetobacter genomosp. 15BJ</name>
    <dbReference type="NCBI Taxonomy" id="106651"/>
    <lineage>
        <taxon>Bacteria</taxon>
        <taxon>Pseudomonadati</taxon>
        <taxon>Pseudomonadota</taxon>
        <taxon>Gammaproteobacteria</taxon>
        <taxon>Moraxellales</taxon>
        <taxon>Moraxellaceae</taxon>
        <taxon>Acinetobacter</taxon>
    </lineage>
</organism>
<evidence type="ECO:0000313" key="3">
    <source>
        <dbReference type="Proteomes" id="UP001168902"/>
    </source>
</evidence>
<keyword evidence="3" id="KW-1185">Reference proteome</keyword>
<evidence type="ECO:0000256" key="1">
    <source>
        <dbReference type="SAM" id="Coils"/>
    </source>
</evidence>